<evidence type="ECO:0000313" key="26">
    <source>
        <dbReference type="Proteomes" id="UP000886611"/>
    </source>
</evidence>
<keyword evidence="7" id="KW-0723">Serine/threonine-protein kinase</keyword>
<proteinExistence type="inferred from homology"/>
<comment type="caution">
    <text evidence="21">Lacks conserved residue(s) required for the propagation of feature annotation.</text>
</comment>
<evidence type="ECO:0000256" key="16">
    <source>
        <dbReference type="ARBA" id="ARBA00047899"/>
    </source>
</evidence>
<evidence type="ECO:0000259" key="24">
    <source>
        <dbReference type="PROSITE" id="PS50237"/>
    </source>
</evidence>
<sequence length="791" mass="90984">MEKDDLREELKEEEEEEGEVRVTTLKQLWEKIHYIRTEGTHGVEKLSCDADVVILLSLFEEEIMSYIPPHSSFHPGFSFSPRCSPGSSPQSSPGLQRASARAPAPYRRDFEAKLRNFYRKLEAKGYGQGPGKIKLIIRRDHLLEGTFNQVMAYSRKELQRNKLYVTFVGEEGLDYSGPSREFFFLLSQELFNPYYGLFEYSANDTYTVQISPMSAFVENHLEWFRFSGRILGLALIHQFLLDAFFTRPFYKALLRLPCDLSDLEYLDEEFHQSLQWMKDNDITDILDLTFTVNEEVFGQVTERELKSGGANLQVTEKNKKEYIERMVKWRVERGVVQQTEALVRGFYEVVDSRLVSVFDARELELVIAGTAEIDLTDWRNNTEYRGGYHDGHIVIRWFWAAVERFNNEQRLRLLQFVTGTSSVPYEGFAALRGSNGLRRFCIEKWGKITSLPRGKFAVVKKCVKKSTGKEYAAKFMRKRRKGQDCRLEIIHEIAVIELATSNCWVIDIHEVYETSSEMILVLEYAAGGEIFNQCVADRDEAFTEKDVKRLMKQILQGVAFLHMKGVVHLDLKPQNILLTSESPLGDVKIVDFGLSRIVSSNEELREIMGTPEYVAPEILNYEPISTATDMWSIGVLAYVMLTGTSPFLGDDKQETFLNISQINVSYNEEEFERISKSAVDFIKALLVKEPHKRATAEECLCHIWLQEDPEEEAESECLTLTSSSPDMSTLKEPEKPSQMTEELIVMAAYTLGQCRQSEKDNITSDKKAISKRFKFEEPFSSLQEIPGEFIY</sequence>
<evidence type="ECO:0000256" key="8">
    <source>
        <dbReference type="ARBA" id="ARBA00022553"/>
    </source>
</evidence>
<dbReference type="EC" id="2.7.11.1" evidence="6"/>
<name>A0A8X7WYW0_POLSE</name>
<evidence type="ECO:0000313" key="25">
    <source>
        <dbReference type="EMBL" id="KAG2458080.1"/>
    </source>
</evidence>
<dbReference type="Pfam" id="PF03109">
    <property type="entry name" value="ABC1"/>
    <property type="match status" value="1"/>
</dbReference>
<dbReference type="GO" id="GO:0035556">
    <property type="term" value="P:intracellular signal transduction"/>
    <property type="evidence" value="ECO:0007669"/>
    <property type="project" value="UniProtKB-ARBA"/>
</dbReference>
<dbReference type="PROSITE" id="PS50011">
    <property type="entry name" value="PROTEIN_KINASE_DOM"/>
    <property type="match status" value="1"/>
</dbReference>
<dbReference type="GO" id="GO:0048814">
    <property type="term" value="P:regulation of dendrite morphogenesis"/>
    <property type="evidence" value="ECO:0007669"/>
    <property type="project" value="TreeGrafter"/>
</dbReference>
<dbReference type="FunFam" id="3.90.1750.10:FF:000036">
    <property type="entry name" value="E3 ubiquitin-protein ligase HECW2"/>
    <property type="match status" value="1"/>
</dbReference>
<dbReference type="CDD" id="cd00078">
    <property type="entry name" value="HECTc"/>
    <property type="match status" value="1"/>
</dbReference>
<dbReference type="EC" id="2.3.2.26" evidence="5"/>
<keyword evidence="26" id="KW-1185">Reference proteome</keyword>
<dbReference type="SMART" id="SM00119">
    <property type="entry name" value="HECTc"/>
    <property type="match status" value="1"/>
</dbReference>
<protein>
    <recommendedName>
        <fullName evidence="19">Serine/threonine-protein kinase 17A</fullName>
        <ecNumber evidence="5">2.3.2.26</ecNumber>
        <ecNumber evidence="6">2.7.11.1</ecNumber>
    </recommendedName>
    <alternativeName>
        <fullName evidence="20">DAP kinase-related apoptosis-inducing protein kinase 1</fullName>
    </alternativeName>
</protein>
<feature type="non-terminal residue" evidence="25">
    <location>
        <position position="1"/>
    </location>
</feature>
<comment type="catalytic activity">
    <reaction evidence="1">
        <text>S-ubiquitinyl-[E2 ubiquitin-conjugating enzyme]-L-cysteine + [acceptor protein]-L-lysine = [E2 ubiquitin-conjugating enzyme]-L-cysteine + N(6)-ubiquitinyl-[acceptor protein]-L-lysine.</text>
        <dbReference type="EC" id="2.3.2.26"/>
    </reaction>
</comment>
<dbReference type="FunFam" id="3.30.2160.10:FF:000005">
    <property type="entry name" value="E3 ubiquitin-protein ligase HECW2 isoform X1"/>
    <property type="match status" value="1"/>
</dbReference>
<keyword evidence="14" id="KW-0067">ATP-binding</keyword>
<evidence type="ECO:0000259" key="23">
    <source>
        <dbReference type="PROSITE" id="PS50011"/>
    </source>
</evidence>
<keyword evidence="25" id="KW-0436">Ligase</keyword>
<evidence type="ECO:0000256" key="6">
    <source>
        <dbReference type="ARBA" id="ARBA00012513"/>
    </source>
</evidence>
<dbReference type="PROSITE" id="PS50237">
    <property type="entry name" value="HECT"/>
    <property type="match status" value="1"/>
</dbReference>
<dbReference type="PANTHER" id="PTHR11254">
    <property type="entry name" value="HECT DOMAIN UBIQUITIN-PROTEIN LIGASE"/>
    <property type="match status" value="1"/>
</dbReference>
<dbReference type="GO" id="GO:0006915">
    <property type="term" value="P:apoptotic process"/>
    <property type="evidence" value="ECO:0007669"/>
    <property type="project" value="UniProtKB-KW"/>
</dbReference>
<evidence type="ECO:0000256" key="4">
    <source>
        <dbReference type="ARBA" id="ARBA00009670"/>
    </source>
</evidence>
<dbReference type="GO" id="GO:0006511">
    <property type="term" value="P:ubiquitin-dependent protein catabolic process"/>
    <property type="evidence" value="ECO:0007669"/>
    <property type="project" value="TreeGrafter"/>
</dbReference>
<dbReference type="InterPro" id="IPR035983">
    <property type="entry name" value="Hect_E3_ubiquitin_ligase"/>
</dbReference>
<evidence type="ECO:0000256" key="3">
    <source>
        <dbReference type="ARBA" id="ARBA00004906"/>
    </source>
</evidence>
<dbReference type="GO" id="GO:0005634">
    <property type="term" value="C:nucleus"/>
    <property type="evidence" value="ECO:0007669"/>
    <property type="project" value="UniProtKB-SubCell"/>
</dbReference>
<dbReference type="InterPro" id="IPR000719">
    <property type="entry name" value="Prot_kinase_dom"/>
</dbReference>
<dbReference type="Gene3D" id="1.10.510.10">
    <property type="entry name" value="Transferase(Phosphotransferase) domain 1"/>
    <property type="match status" value="1"/>
</dbReference>
<dbReference type="InterPro" id="IPR011009">
    <property type="entry name" value="Kinase-like_dom_sf"/>
</dbReference>
<dbReference type="GO" id="GO:0005524">
    <property type="term" value="F:ATP binding"/>
    <property type="evidence" value="ECO:0007669"/>
    <property type="project" value="UniProtKB-KW"/>
</dbReference>
<reference evidence="25 26" key="1">
    <citation type="journal article" date="2021" name="Cell">
        <title>Tracing the genetic footprints of vertebrate landing in non-teleost ray-finned fishes.</title>
        <authorList>
            <person name="Bi X."/>
            <person name="Wang K."/>
            <person name="Yang L."/>
            <person name="Pan H."/>
            <person name="Jiang H."/>
            <person name="Wei Q."/>
            <person name="Fang M."/>
            <person name="Yu H."/>
            <person name="Zhu C."/>
            <person name="Cai Y."/>
            <person name="He Y."/>
            <person name="Gan X."/>
            <person name="Zeng H."/>
            <person name="Yu D."/>
            <person name="Zhu Y."/>
            <person name="Jiang H."/>
            <person name="Qiu Q."/>
            <person name="Yang H."/>
            <person name="Zhang Y.E."/>
            <person name="Wang W."/>
            <person name="Zhu M."/>
            <person name="He S."/>
            <person name="Zhang G."/>
        </authorList>
    </citation>
    <scope>NUCLEOTIDE SEQUENCE [LARGE SCALE GENOMIC DNA]</scope>
    <source>
        <strain evidence="25">Bchr_013</strain>
    </source>
</reference>
<keyword evidence="8" id="KW-0597">Phosphoprotein</keyword>
<keyword evidence="9" id="KW-0808">Transferase</keyword>
<comment type="similarity">
    <text evidence="18">Belongs to the protein kinase superfamily. CAMK Ser/Thr protein kinase family. DAP kinase subfamily.</text>
</comment>
<feature type="non-terminal residue" evidence="25">
    <location>
        <position position="791"/>
    </location>
</feature>
<comment type="pathway">
    <text evidence="3">Protein modification; protein ubiquitination.</text>
</comment>
<feature type="domain" description="Protein kinase" evidence="23">
    <location>
        <begin position="445"/>
        <end position="705"/>
    </location>
</feature>
<dbReference type="FunFam" id="3.90.1750.10:FF:000004">
    <property type="entry name" value="E3 ubiquitin-protein ligase HECW2 isoform X1"/>
    <property type="match status" value="1"/>
</dbReference>
<dbReference type="AlphaFoldDB" id="A0A8X7WYW0"/>
<dbReference type="GO" id="GO:0061630">
    <property type="term" value="F:ubiquitin protein ligase activity"/>
    <property type="evidence" value="ECO:0007669"/>
    <property type="project" value="UniProtKB-EC"/>
</dbReference>
<dbReference type="InterPro" id="IPR050409">
    <property type="entry name" value="E3_ubiq-protein_ligase"/>
</dbReference>
<dbReference type="InterPro" id="IPR004147">
    <property type="entry name" value="ABC1_dom"/>
</dbReference>
<evidence type="ECO:0000256" key="2">
    <source>
        <dbReference type="ARBA" id="ARBA00004123"/>
    </source>
</evidence>
<dbReference type="FunFam" id="3.30.200.20:FF:000175">
    <property type="entry name" value="Serine/threonine-protein kinase 17B"/>
    <property type="match status" value="1"/>
</dbReference>
<keyword evidence="12" id="KW-0418">Kinase</keyword>
<dbReference type="GO" id="GO:0016874">
    <property type="term" value="F:ligase activity"/>
    <property type="evidence" value="ECO:0007669"/>
    <property type="project" value="UniProtKB-KW"/>
</dbReference>
<dbReference type="SMART" id="SM00220">
    <property type="entry name" value="S_TKc"/>
    <property type="match status" value="1"/>
</dbReference>
<evidence type="ECO:0000256" key="12">
    <source>
        <dbReference type="ARBA" id="ARBA00022777"/>
    </source>
</evidence>
<evidence type="ECO:0000256" key="17">
    <source>
        <dbReference type="ARBA" id="ARBA00048679"/>
    </source>
</evidence>
<keyword evidence="11" id="KW-0547">Nucleotide-binding</keyword>
<dbReference type="PANTHER" id="PTHR11254:SF79">
    <property type="entry name" value="E3 UBIQUITIN-PROTEIN LIGASE HECW1"/>
    <property type="match status" value="1"/>
</dbReference>
<dbReference type="GO" id="GO:0005737">
    <property type="term" value="C:cytoplasm"/>
    <property type="evidence" value="ECO:0007669"/>
    <property type="project" value="TreeGrafter"/>
</dbReference>
<evidence type="ECO:0000256" key="20">
    <source>
        <dbReference type="ARBA" id="ARBA00076112"/>
    </source>
</evidence>
<comment type="similarity">
    <text evidence="4">Belongs to the protein kinase superfamily. ADCK protein kinase family.</text>
</comment>
<dbReference type="EMBL" id="JAATIS010007298">
    <property type="protein sequence ID" value="KAG2458080.1"/>
    <property type="molecule type" value="Genomic_DNA"/>
</dbReference>
<evidence type="ECO:0000256" key="19">
    <source>
        <dbReference type="ARBA" id="ARBA00069222"/>
    </source>
</evidence>
<dbReference type="InterPro" id="IPR008271">
    <property type="entry name" value="Ser/Thr_kinase_AS"/>
</dbReference>
<dbReference type="SUPFAM" id="SSF56204">
    <property type="entry name" value="Hect, E3 ligase catalytic domain"/>
    <property type="match status" value="1"/>
</dbReference>
<evidence type="ECO:0000256" key="21">
    <source>
        <dbReference type="PROSITE-ProRule" id="PRU00104"/>
    </source>
</evidence>
<feature type="domain" description="HECT" evidence="24">
    <location>
        <begin position="154"/>
        <end position="452"/>
    </location>
</feature>
<dbReference type="Gene3D" id="3.30.2160.10">
    <property type="entry name" value="Hect, E3 ligase catalytic domain"/>
    <property type="match status" value="1"/>
</dbReference>
<dbReference type="InterPro" id="IPR000569">
    <property type="entry name" value="HECT_dom"/>
</dbReference>
<evidence type="ECO:0000256" key="9">
    <source>
        <dbReference type="ARBA" id="ARBA00022679"/>
    </source>
</evidence>
<comment type="catalytic activity">
    <reaction evidence="16">
        <text>L-threonyl-[protein] + ATP = O-phospho-L-threonyl-[protein] + ADP + H(+)</text>
        <dbReference type="Rhea" id="RHEA:46608"/>
        <dbReference type="Rhea" id="RHEA-COMP:11060"/>
        <dbReference type="Rhea" id="RHEA-COMP:11605"/>
        <dbReference type="ChEBI" id="CHEBI:15378"/>
        <dbReference type="ChEBI" id="CHEBI:30013"/>
        <dbReference type="ChEBI" id="CHEBI:30616"/>
        <dbReference type="ChEBI" id="CHEBI:61977"/>
        <dbReference type="ChEBI" id="CHEBI:456216"/>
        <dbReference type="EC" id="2.7.11.1"/>
    </reaction>
</comment>
<keyword evidence="13 21" id="KW-0833">Ubl conjugation pathway</keyword>
<dbReference type="FunFam" id="3.30.2410.10:FF:000042">
    <property type="entry name" value="MKIAA1625 protein"/>
    <property type="match status" value="1"/>
</dbReference>
<comment type="catalytic activity">
    <reaction evidence="17">
        <text>L-seryl-[protein] + ATP = O-phospho-L-seryl-[protein] + ADP + H(+)</text>
        <dbReference type="Rhea" id="RHEA:17989"/>
        <dbReference type="Rhea" id="RHEA-COMP:9863"/>
        <dbReference type="Rhea" id="RHEA-COMP:11604"/>
        <dbReference type="ChEBI" id="CHEBI:15378"/>
        <dbReference type="ChEBI" id="CHEBI:29999"/>
        <dbReference type="ChEBI" id="CHEBI:30616"/>
        <dbReference type="ChEBI" id="CHEBI:83421"/>
        <dbReference type="ChEBI" id="CHEBI:456216"/>
        <dbReference type="EC" id="2.7.11.1"/>
    </reaction>
</comment>
<dbReference type="FunFam" id="1.10.510.10:FF:000369">
    <property type="entry name" value="Serine/threonine kinase 17a"/>
    <property type="match status" value="1"/>
</dbReference>
<evidence type="ECO:0000256" key="1">
    <source>
        <dbReference type="ARBA" id="ARBA00000885"/>
    </source>
</evidence>
<dbReference type="SUPFAM" id="SSF56112">
    <property type="entry name" value="Protein kinase-like (PK-like)"/>
    <property type="match status" value="1"/>
</dbReference>
<evidence type="ECO:0000256" key="13">
    <source>
        <dbReference type="ARBA" id="ARBA00022786"/>
    </source>
</evidence>
<evidence type="ECO:0000256" key="15">
    <source>
        <dbReference type="ARBA" id="ARBA00023242"/>
    </source>
</evidence>
<dbReference type="GO" id="GO:0004674">
    <property type="term" value="F:protein serine/threonine kinase activity"/>
    <property type="evidence" value="ECO:0007669"/>
    <property type="project" value="UniProtKB-KW"/>
</dbReference>
<dbReference type="PROSITE" id="PS00108">
    <property type="entry name" value="PROTEIN_KINASE_ST"/>
    <property type="match status" value="1"/>
</dbReference>
<evidence type="ECO:0000256" key="11">
    <source>
        <dbReference type="ARBA" id="ARBA00022741"/>
    </source>
</evidence>
<dbReference type="Proteomes" id="UP000886611">
    <property type="component" value="Unassembled WGS sequence"/>
</dbReference>
<evidence type="ECO:0000256" key="18">
    <source>
        <dbReference type="ARBA" id="ARBA00060827"/>
    </source>
</evidence>
<evidence type="ECO:0000256" key="5">
    <source>
        <dbReference type="ARBA" id="ARBA00012485"/>
    </source>
</evidence>
<evidence type="ECO:0000256" key="7">
    <source>
        <dbReference type="ARBA" id="ARBA00022527"/>
    </source>
</evidence>
<gene>
    <name evidence="25" type="primary">Hecw1_0</name>
    <name evidence="25" type="ORF">GTO96_0018226</name>
</gene>
<organism evidence="25 26">
    <name type="scientific">Polypterus senegalus</name>
    <name type="common">Senegal bichir</name>
    <dbReference type="NCBI Taxonomy" id="55291"/>
    <lineage>
        <taxon>Eukaryota</taxon>
        <taxon>Metazoa</taxon>
        <taxon>Chordata</taxon>
        <taxon>Craniata</taxon>
        <taxon>Vertebrata</taxon>
        <taxon>Euteleostomi</taxon>
        <taxon>Actinopterygii</taxon>
        <taxon>Polypteriformes</taxon>
        <taxon>Polypteridae</taxon>
        <taxon>Polypterus</taxon>
    </lineage>
</organism>
<evidence type="ECO:0000256" key="22">
    <source>
        <dbReference type="SAM" id="MobiDB-lite"/>
    </source>
</evidence>
<accession>A0A8X7WYW0</accession>
<keyword evidence="10" id="KW-0053">Apoptosis</keyword>
<feature type="region of interest" description="Disordered" evidence="22">
    <location>
        <begin position="81"/>
        <end position="104"/>
    </location>
</feature>
<dbReference type="Gene3D" id="3.30.2410.10">
    <property type="entry name" value="Hect, E3 ligase catalytic domain"/>
    <property type="match status" value="1"/>
</dbReference>
<comment type="subcellular location">
    <subcellularLocation>
        <location evidence="2">Nucleus</location>
    </subcellularLocation>
</comment>
<dbReference type="GO" id="GO:0016567">
    <property type="term" value="P:protein ubiquitination"/>
    <property type="evidence" value="ECO:0007669"/>
    <property type="project" value="TreeGrafter"/>
</dbReference>
<dbReference type="Gene3D" id="3.90.1750.10">
    <property type="entry name" value="Hect, E3 ligase catalytic domains"/>
    <property type="match status" value="1"/>
</dbReference>
<comment type="caution">
    <text evidence="25">The sequence shown here is derived from an EMBL/GenBank/DDBJ whole genome shotgun (WGS) entry which is preliminary data.</text>
</comment>
<dbReference type="Pfam" id="PF00632">
    <property type="entry name" value="HECT"/>
    <property type="match status" value="1"/>
</dbReference>
<keyword evidence="15" id="KW-0539">Nucleus</keyword>
<evidence type="ECO:0000256" key="10">
    <source>
        <dbReference type="ARBA" id="ARBA00022703"/>
    </source>
</evidence>
<evidence type="ECO:0000256" key="14">
    <source>
        <dbReference type="ARBA" id="ARBA00022840"/>
    </source>
</evidence>